<sequence>MFLLFGYGRKQKPLGPGGTRTCLRCHNTTQWTRLREYTQLTVFFIPVLRWGRKQFESCGICGAAIAV</sequence>
<dbReference type="RefSeq" id="WP_195000296.1">
    <property type="nucleotide sequence ID" value="NZ_JADLQN010000001.1"/>
</dbReference>
<dbReference type="InterPro" id="IPR031493">
    <property type="entry name" value="Zinc_ribbon_15"/>
</dbReference>
<evidence type="ECO:0000313" key="3">
    <source>
        <dbReference type="Proteomes" id="UP000707731"/>
    </source>
</evidence>
<name>A0ABS0D4G2_9NOCA</name>
<evidence type="ECO:0000259" key="1">
    <source>
        <dbReference type="Pfam" id="PF17032"/>
    </source>
</evidence>
<organism evidence="2 3">
    <name type="scientific">Nocardia higoensis</name>
    <dbReference type="NCBI Taxonomy" id="228599"/>
    <lineage>
        <taxon>Bacteria</taxon>
        <taxon>Bacillati</taxon>
        <taxon>Actinomycetota</taxon>
        <taxon>Actinomycetes</taxon>
        <taxon>Mycobacteriales</taxon>
        <taxon>Nocardiaceae</taxon>
        <taxon>Nocardia</taxon>
    </lineage>
</organism>
<accession>A0ABS0D4G2</accession>
<dbReference type="Proteomes" id="UP000707731">
    <property type="component" value="Unassembled WGS sequence"/>
</dbReference>
<comment type="caution">
    <text evidence="2">The sequence shown here is derived from an EMBL/GenBank/DDBJ whole genome shotgun (WGS) entry which is preliminary data.</text>
</comment>
<dbReference type="EMBL" id="JADLQN010000001">
    <property type="protein sequence ID" value="MBF6353374.1"/>
    <property type="molecule type" value="Genomic_DNA"/>
</dbReference>
<evidence type="ECO:0000313" key="2">
    <source>
        <dbReference type="EMBL" id="MBF6353374.1"/>
    </source>
</evidence>
<gene>
    <name evidence="2" type="ORF">IU449_02240</name>
</gene>
<proteinExistence type="predicted"/>
<protein>
    <submittedName>
        <fullName evidence="2">Zinc-ribbon domain-containing protein</fullName>
    </submittedName>
</protein>
<reference evidence="2 3" key="1">
    <citation type="submission" date="2020-10" db="EMBL/GenBank/DDBJ databases">
        <title>Identification of Nocardia species via Next-generation sequencing and recognition of intraspecies genetic diversity.</title>
        <authorList>
            <person name="Li P."/>
            <person name="Li P."/>
            <person name="Lu B."/>
        </authorList>
    </citation>
    <scope>NUCLEOTIDE SEQUENCE [LARGE SCALE GENOMIC DNA]</scope>
    <source>
        <strain evidence="2 3">BJ06-0143</strain>
    </source>
</reference>
<keyword evidence="3" id="KW-1185">Reference proteome</keyword>
<feature type="domain" description="Zinc-ribbon 15" evidence="1">
    <location>
        <begin position="21"/>
        <end position="65"/>
    </location>
</feature>
<dbReference type="Pfam" id="PF17032">
    <property type="entry name" value="Zn_ribbon_15"/>
    <property type="match status" value="1"/>
</dbReference>